<keyword evidence="5" id="KW-1185">Reference proteome</keyword>
<dbReference type="CDD" id="cd00616">
    <property type="entry name" value="AHBA_syn"/>
    <property type="match status" value="1"/>
</dbReference>
<dbReference type="PANTHER" id="PTHR30244:SF34">
    <property type="entry name" value="DTDP-4-AMINO-4,6-DIDEOXYGALACTOSE TRANSAMINASE"/>
    <property type="match status" value="1"/>
</dbReference>
<evidence type="ECO:0000256" key="2">
    <source>
        <dbReference type="PIRSR" id="PIRSR000390-2"/>
    </source>
</evidence>
<dbReference type="Pfam" id="PF01041">
    <property type="entry name" value="DegT_DnrJ_EryC1"/>
    <property type="match status" value="1"/>
</dbReference>
<comment type="similarity">
    <text evidence="3">Belongs to the DegT/DnrJ/EryC1 family.</text>
</comment>
<dbReference type="GO" id="GO:0000271">
    <property type="term" value="P:polysaccharide biosynthetic process"/>
    <property type="evidence" value="ECO:0007669"/>
    <property type="project" value="TreeGrafter"/>
</dbReference>
<feature type="active site" description="Proton acceptor" evidence="1">
    <location>
        <position position="177"/>
    </location>
</feature>
<accession>A0A398CWT5</accession>
<evidence type="ECO:0000313" key="4">
    <source>
        <dbReference type="EMBL" id="RIE04297.1"/>
    </source>
</evidence>
<dbReference type="PIRSF" id="PIRSF000390">
    <property type="entry name" value="PLP_StrS"/>
    <property type="match status" value="1"/>
</dbReference>
<dbReference type="EMBL" id="QXJM01000027">
    <property type="protein sequence ID" value="RIE04297.1"/>
    <property type="molecule type" value="Genomic_DNA"/>
</dbReference>
<dbReference type="Proteomes" id="UP000266340">
    <property type="component" value="Unassembled WGS sequence"/>
</dbReference>
<evidence type="ECO:0000256" key="1">
    <source>
        <dbReference type="PIRSR" id="PIRSR000390-1"/>
    </source>
</evidence>
<evidence type="ECO:0000313" key="5">
    <source>
        <dbReference type="Proteomes" id="UP000266340"/>
    </source>
</evidence>
<sequence length="381" mass="42391">MSEQGYEKEFVNEAFDTNWIAPLGLNVDGFEKELAEYVGIDHAAALTSGTAAIHLALKAVGVREGDIVFCSSLTFAGSVNPVLYEKAIPVFIDSDYETWNMSPVALAKAYEKYPSPKAVIVVNLYGQAADYDAIREVTDKYGTPIIEDAAESLGATYKGIQTGMLGDIGIFSFNGNKIITTSGGGMLVCKNEDVTQKAKFWATQARDNAPWYQHSELGYNYRISNIAAGIGRGQLKVLNERIEYKTLIYEFYKKSFSDIAEIQMMPVCEYGSPNYWLSSLVLDNSCFIKPNDIIRALATKNIESRPIWKPMHMQPLFSSSAFFSSRNEESSVSEDLFNRGICLPSDTKMTLEDMQVVVGIIRKLFGKTELHRESLDVQKVL</sequence>
<gene>
    <name evidence="4" type="ORF">D3H35_06705</name>
</gene>
<comment type="caution">
    <text evidence="4">The sequence shown here is derived from an EMBL/GenBank/DDBJ whole genome shotgun (WGS) entry which is preliminary data.</text>
</comment>
<reference evidence="4 5" key="1">
    <citation type="submission" date="2018-09" db="EMBL/GenBank/DDBJ databases">
        <title>Cohnella cavernae sp. nov., isolated from a karst cave.</title>
        <authorList>
            <person name="Zhu H."/>
        </authorList>
    </citation>
    <scope>NUCLEOTIDE SEQUENCE [LARGE SCALE GENOMIC DNA]</scope>
    <source>
        <strain evidence="4 5">K2E09-144</strain>
    </source>
</reference>
<dbReference type="Gene3D" id="3.90.1150.10">
    <property type="entry name" value="Aspartate Aminotransferase, domain 1"/>
    <property type="match status" value="1"/>
</dbReference>
<dbReference type="InterPro" id="IPR015424">
    <property type="entry name" value="PyrdxlP-dep_Trfase"/>
</dbReference>
<name>A0A398CWT5_9BACL</name>
<dbReference type="OrthoDB" id="9810913at2"/>
<dbReference type="InterPro" id="IPR015421">
    <property type="entry name" value="PyrdxlP-dep_Trfase_major"/>
</dbReference>
<proteinExistence type="inferred from homology"/>
<dbReference type="InterPro" id="IPR015422">
    <property type="entry name" value="PyrdxlP-dep_Trfase_small"/>
</dbReference>
<dbReference type="Gene3D" id="3.40.640.10">
    <property type="entry name" value="Type I PLP-dependent aspartate aminotransferase-like (Major domain)"/>
    <property type="match status" value="1"/>
</dbReference>
<keyword evidence="4" id="KW-0808">Transferase</keyword>
<dbReference type="AlphaFoldDB" id="A0A398CWT5"/>
<organism evidence="4 5">
    <name type="scientific">Cohnella faecalis</name>
    <dbReference type="NCBI Taxonomy" id="2315694"/>
    <lineage>
        <taxon>Bacteria</taxon>
        <taxon>Bacillati</taxon>
        <taxon>Bacillota</taxon>
        <taxon>Bacilli</taxon>
        <taxon>Bacillales</taxon>
        <taxon>Paenibacillaceae</taxon>
        <taxon>Cohnella</taxon>
    </lineage>
</organism>
<feature type="modified residue" description="N6-(pyridoxal phosphate)lysine" evidence="2">
    <location>
        <position position="177"/>
    </location>
</feature>
<keyword evidence="2 3" id="KW-0663">Pyridoxal phosphate</keyword>
<dbReference type="InterPro" id="IPR000653">
    <property type="entry name" value="DegT/StrS_aminotransferase"/>
</dbReference>
<dbReference type="GO" id="GO:0008483">
    <property type="term" value="F:transaminase activity"/>
    <property type="evidence" value="ECO:0007669"/>
    <property type="project" value="UniProtKB-KW"/>
</dbReference>
<keyword evidence="4" id="KW-0032">Aminotransferase</keyword>
<protein>
    <submittedName>
        <fullName evidence="4">Aminotransferase DegT</fullName>
    </submittedName>
</protein>
<dbReference type="SUPFAM" id="SSF53383">
    <property type="entry name" value="PLP-dependent transferases"/>
    <property type="match status" value="1"/>
</dbReference>
<dbReference type="PANTHER" id="PTHR30244">
    <property type="entry name" value="TRANSAMINASE"/>
    <property type="match status" value="1"/>
</dbReference>
<dbReference type="GO" id="GO:0030170">
    <property type="term" value="F:pyridoxal phosphate binding"/>
    <property type="evidence" value="ECO:0007669"/>
    <property type="project" value="TreeGrafter"/>
</dbReference>
<evidence type="ECO:0000256" key="3">
    <source>
        <dbReference type="RuleBase" id="RU004508"/>
    </source>
</evidence>